<feature type="transmembrane region" description="Helical" evidence="1">
    <location>
        <begin position="42"/>
        <end position="61"/>
    </location>
</feature>
<feature type="transmembrane region" description="Helical" evidence="1">
    <location>
        <begin position="186"/>
        <end position="205"/>
    </location>
</feature>
<feature type="transmembrane region" description="Helical" evidence="1">
    <location>
        <begin position="6"/>
        <end position="30"/>
    </location>
</feature>
<reference evidence="2 3" key="1">
    <citation type="submission" date="2018-12" db="EMBL/GenBank/DDBJ databases">
        <authorList>
            <person name="Meng J."/>
        </authorList>
    </citation>
    <scope>NUCLEOTIDE SEQUENCE [LARGE SCALE GENOMIC DNA]</scope>
    <source>
        <strain evidence="2 3">HT111-2</strain>
    </source>
</reference>
<feature type="transmembrane region" description="Helical" evidence="1">
    <location>
        <begin position="102"/>
        <end position="120"/>
    </location>
</feature>
<comment type="caution">
    <text evidence="2">The sequence shown here is derived from an EMBL/GenBank/DDBJ whole genome shotgun (WGS) entry which is preliminary data.</text>
</comment>
<dbReference type="EMBL" id="RXIA01000015">
    <property type="protein sequence ID" value="RVU70623.1"/>
    <property type="molecule type" value="Genomic_DNA"/>
</dbReference>
<proteinExistence type="predicted"/>
<name>A0A437SUL0_9LACO</name>
<gene>
    <name evidence="2" type="ORF">EJK17_06380</name>
</gene>
<organism evidence="2 3">
    <name type="scientific">Lactobacillus xujianguonis</name>
    <dbReference type="NCBI Taxonomy" id="2495899"/>
    <lineage>
        <taxon>Bacteria</taxon>
        <taxon>Bacillati</taxon>
        <taxon>Bacillota</taxon>
        <taxon>Bacilli</taxon>
        <taxon>Lactobacillales</taxon>
        <taxon>Lactobacillaceae</taxon>
        <taxon>Lactobacillus</taxon>
    </lineage>
</organism>
<keyword evidence="1" id="KW-0472">Membrane</keyword>
<feature type="transmembrane region" description="Helical" evidence="1">
    <location>
        <begin position="225"/>
        <end position="242"/>
    </location>
</feature>
<keyword evidence="3" id="KW-1185">Reference proteome</keyword>
<accession>A0A437SUL0</accession>
<evidence type="ECO:0000313" key="3">
    <source>
        <dbReference type="Proteomes" id="UP000288291"/>
    </source>
</evidence>
<keyword evidence="1" id="KW-0812">Transmembrane</keyword>
<evidence type="ECO:0000313" key="2">
    <source>
        <dbReference type="EMBL" id="RVU70623.1"/>
    </source>
</evidence>
<dbReference type="RefSeq" id="WP_103661919.1">
    <property type="nucleotide sequence ID" value="NZ_ML136883.1"/>
</dbReference>
<sequence length="260" mass="28789">MKYKITLWYQILSMFALDVILITMLIGFIIFMVKKVNYRKNIAYWLGLLATLSATIVGLFGDRVGYIMDFGDNPPILGRYAHAVGYTLAEWQDNLLRTHSDMMVVSVLCLLLSITNYKYGEHLTNNAAKVRLWGEWLIIIGIISMLLIYVISGLGGSGVQIPHLFTEKGIFEPRGHSVAGVDLGDFVIGVFVFIGGILTTGAAAFGKHVAGHELSKSNRYTVRGIFTAMCCILLAVGGLGFLEEYRADLYNFDVATTPSW</sequence>
<feature type="transmembrane region" description="Helical" evidence="1">
    <location>
        <begin position="132"/>
        <end position="152"/>
    </location>
</feature>
<protein>
    <submittedName>
        <fullName evidence="2">Uncharacterized protein</fullName>
    </submittedName>
</protein>
<dbReference type="AlphaFoldDB" id="A0A437SUL0"/>
<evidence type="ECO:0000256" key="1">
    <source>
        <dbReference type="SAM" id="Phobius"/>
    </source>
</evidence>
<keyword evidence="1" id="KW-1133">Transmembrane helix</keyword>
<dbReference type="Proteomes" id="UP000288291">
    <property type="component" value="Unassembled WGS sequence"/>
</dbReference>